<dbReference type="InterPro" id="IPR052544">
    <property type="entry name" value="Bacteriocin_Proc_Enz"/>
</dbReference>
<accession>A0ABW4X8R2</accession>
<reference evidence="3" key="1">
    <citation type="journal article" date="2019" name="Int. J. Syst. Evol. Microbiol.">
        <title>The Global Catalogue of Microorganisms (GCM) 10K type strain sequencing project: providing services to taxonomists for standard genome sequencing and annotation.</title>
        <authorList>
            <consortium name="The Broad Institute Genomics Platform"/>
            <consortium name="The Broad Institute Genome Sequencing Center for Infectious Disease"/>
            <person name="Wu L."/>
            <person name="Ma J."/>
        </authorList>
    </citation>
    <scope>NUCLEOTIDE SEQUENCE [LARGE SCALE GENOMIC DNA]</scope>
    <source>
        <strain evidence="3">JCM 3338</strain>
    </source>
</reference>
<dbReference type="Proteomes" id="UP001597402">
    <property type="component" value="Unassembled WGS sequence"/>
</dbReference>
<dbReference type="InterPro" id="IPR000415">
    <property type="entry name" value="Nitroreductase-like"/>
</dbReference>
<name>A0ABW4X8R2_9ACTN</name>
<dbReference type="PANTHER" id="PTHR43745">
    <property type="entry name" value="NITROREDUCTASE MJ1384-RELATED"/>
    <property type="match status" value="1"/>
</dbReference>
<dbReference type="CDD" id="cd02142">
    <property type="entry name" value="McbC_SagB-like_oxidoreductase"/>
    <property type="match status" value="1"/>
</dbReference>
<comment type="caution">
    <text evidence="2">The sequence shown here is derived from an EMBL/GenBank/DDBJ whole genome shotgun (WGS) entry which is preliminary data.</text>
</comment>
<sequence>MSPRQPSLARWFHAATSYPPARDPRRVGLRHAAAGTVLALPRPRLLACPLEEAIAGRASCRRFAAEPLVLADLSTLLSAAYGCRGQVSVGGFGFQARPVPSAGAIYPLDIHVIALSVTGVAPGIYRYLPARHALEGGPAPLSRDFLSDLFLGQHHAAAAGVLAVVTARLDATLARYGDRGYRYVLLEAGHVVQNLDLVASALGLACLDLGGFLDRMLDETLRLTHEVSLYGAAVGHPSTEDGGDVRAMPRVVPAEDL</sequence>
<evidence type="ECO:0000259" key="1">
    <source>
        <dbReference type="Pfam" id="PF00881"/>
    </source>
</evidence>
<dbReference type="Gene3D" id="3.40.109.10">
    <property type="entry name" value="NADH Oxidase"/>
    <property type="match status" value="1"/>
</dbReference>
<keyword evidence="3" id="KW-1185">Reference proteome</keyword>
<protein>
    <submittedName>
        <fullName evidence="2">SagB/ThcOx family dehydrogenase</fullName>
    </submittedName>
</protein>
<feature type="domain" description="Nitroreductase" evidence="1">
    <location>
        <begin position="54"/>
        <end position="236"/>
    </location>
</feature>
<gene>
    <name evidence="2" type="ORF">ACFSHS_07800</name>
</gene>
<dbReference type="InterPro" id="IPR029479">
    <property type="entry name" value="Nitroreductase"/>
</dbReference>
<dbReference type="InterPro" id="IPR020051">
    <property type="entry name" value="SagB-type_dehydrogenase"/>
</dbReference>
<evidence type="ECO:0000313" key="3">
    <source>
        <dbReference type="Proteomes" id="UP001597402"/>
    </source>
</evidence>
<dbReference type="EMBL" id="JBHUHP010000008">
    <property type="protein sequence ID" value="MFD2091479.1"/>
    <property type="molecule type" value="Genomic_DNA"/>
</dbReference>
<dbReference type="NCBIfam" id="TIGR03605">
    <property type="entry name" value="antibiot_sagB"/>
    <property type="match status" value="1"/>
</dbReference>
<dbReference type="Pfam" id="PF00881">
    <property type="entry name" value="Nitroreductase"/>
    <property type="match status" value="1"/>
</dbReference>
<evidence type="ECO:0000313" key="2">
    <source>
        <dbReference type="EMBL" id="MFD2091479.1"/>
    </source>
</evidence>
<dbReference type="SUPFAM" id="SSF55469">
    <property type="entry name" value="FMN-dependent nitroreductase-like"/>
    <property type="match status" value="1"/>
</dbReference>
<organism evidence="2 3">
    <name type="scientific">Blastococcus deserti</name>
    <dbReference type="NCBI Taxonomy" id="2259033"/>
    <lineage>
        <taxon>Bacteria</taxon>
        <taxon>Bacillati</taxon>
        <taxon>Actinomycetota</taxon>
        <taxon>Actinomycetes</taxon>
        <taxon>Geodermatophilales</taxon>
        <taxon>Geodermatophilaceae</taxon>
        <taxon>Blastococcus</taxon>
    </lineage>
</organism>
<dbReference type="PANTHER" id="PTHR43745:SF2">
    <property type="entry name" value="NITROREDUCTASE MJ1384-RELATED"/>
    <property type="match status" value="1"/>
</dbReference>
<dbReference type="RefSeq" id="WP_376873884.1">
    <property type="nucleotide sequence ID" value="NZ_JBHUHP010000008.1"/>
</dbReference>
<proteinExistence type="predicted"/>